<name>A0A151NZR7_ALLMI</name>
<organism evidence="1 2">
    <name type="scientific">Alligator mississippiensis</name>
    <name type="common">American alligator</name>
    <dbReference type="NCBI Taxonomy" id="8496"/>
    <lineage>
        <taxon>Eukaryota</taxon>
        <taxon>Metazoa</taxon>
        <taxon>Chordata</taxon>
        <taxon>Craniata</taxon>
        <taxon>Vertebrata</taxon>
        <taxon>Euteleostomi</taxon>
        <taxon>Archelosauria</taxon>
        <taxon>Archosauria</taxon>
        <taxon>Crocodylia</taxon>
        <taxon>Alligatoridae</taxon>
        <taxon>Alligatorinae</taxon>
        <taxon>Alligator</taxon>
    </lineage>
</organism>
<sequence>MSSTRGHAAKFLSASSMRNGKKEVSTTATSWYYICFTSDATPAAETQLVWEKRVCCAIWNPIIATPCSLQLS</sequence>
<dbReference type="AlphaFoldDB" id="A0A151NZR7"/>
<protein>
    <submittedName>
        <fullName evidence="1">Uncharacterized protein</fullName>
    </submittedName>
</protein>
<keyword evidence="2" id="KW-1185">Reference proteome</keyword>
<proteinExistence type="predicted"/>
<dbReference type="Proteomes" id="UP000050525">
    <property type="component" value="Unassembled WGS sequence"/>
</dbReference>
<gene>
    <name evidence="1" type="ORF">Y1Q_0002722</name>
</gene>
<evidence type="ECO:0000313" key="2">
    <source>
        <dbReference type="Proteomes" id="UP000050525"/>
    </source>
</evidence>
<dbReference type="EMBL" id="AKHW03001485">
    <property type="protein sequence ID" value="KYO42079.1"/>
    <property type="molecule type" value="Genomic_DNA"/>
</dbReference>
<comment type="caution">
    <text evidence="1">The sequence shown here is derived from an EMBL/GenBank/DDBJ whole genome shotgun (WGS) entry which is preliminary data.</text>
</comment>
<reference evidence="1 2" key="1">
    <citation type="journal article" date="2012" name="Genome Biol.">
        <title>Sequencing three crocodilian genomes to illuminate the evolution of archosaurs and amniotes.</title>
        <authorList>
            <person name="St John J.A."/>
            <person name="Braun E.L."/>
            <person name="Isberg S.R."/>
            <person name="Miles L.G."/>
            <person name="Chong A.Y."/>
            <person name="Gongora J."/>
            <person name="Dalzell P."/>
            <person name="Moran C."/>
            <person name="Bed'hom B."/>
            <person name="Abzhanov A."/>
            <person name="Burgess S.C."/>
            <person name="Cooksey A.M."/>
            <person name="Castoe T.A."/>
            <person name="Crawford N.G."/>
            <person name="Densmore L.D."/>
            <person name="Drew J.C."/>
            <person name="Edwards S.V."/>
            <person name="Faircloth B.C."/>
            <person name="Fujita M.K."/>
            <person name="Greenwold M.J."/>
            <person name="Hoffmann F.G."/>
            <person name="Howard J.M."/>
            <person name="Iguchi T."/>
            <person name="Janes D.E."/>
            <person name="Khan S.Y."/>
            <person name="Kohno S."/>
            <person name="de Koning A.J."/>
            <person name="Lance S.L."/>
            <person name="McCarthy F.M."/>
            <person name="McCormack J.E."/>
            <person name="Merchant M.E."/>
            <person name="Peterson D.G."/>
            <person name="Pollock D.D."/>
            <person name="Pourmand N."/>
            <person name="Raney B.J."/>
            <person name="Roessler K.A."/>
            <person name="Sanford J.R."/>
            <person name="Sawyer R.H."/>
            <person name="Schmidt C.J."/>
            <person name="Triplett E.W."/>
            <person name="Tuberville T.D."/>
            <person name="Venegas-Anaya M."/>
            <person name="Howard J.T."/>
            <person name="Jarvis E.D."/>
            <person name="Guillette L.J.Jr."/>
            <person name="Glenn T.C."/>
            <person name="Green R.E."/>
            <person name="Ray D.A."/>
        </authorList>
    </citation>
    <scope>NUCLEOTIDE SEQUENCE [LARGE SCALE GENOMIC DNA]</scope>
    <source>
        <strain evidence="1">KSC_2009_1</strain>
    </source>
</reference>
<evidence type="ECO:0000313" key="1">
    <source>
        <dbReference type="EMBL" id="KYO42079.1"/>
    </source>
</evidence>
<accession>A0A151NZR7</accession>